<proteinExistence type="predicted"/>
<dbReference type="SUPFAM" id="SSF55781">
    <property type="entry name" value="GAF domain-like"/>
    <property type="match status" value="1"/>
</dbReference>
<evidence type="ECO:0000259" key="1">
    <source>
        <dbReference type="PROSITE" id="PS50887"/>
    </source>
</evidence>
<feature type="domain" description="GGDEF" evidence="1">
    <location>
        <begin position="201"/>
        <end position="322"/>
    </location>
</feature>
<dbReference type="PANTHER" id="PTHR45138:SF9">
    <property type="entry name" value="DIGUANYLATE CYCLASE DGCM-RELATED"/>
    <property type="match status" value="1"/>
</dbReference>
<dbReference type="InterPro" id="IPR000160">
    <property type="entry name" value="GGDEF_dom"/>
</dbReference>
<dbReference type="SMART" id="SM00065">
    <property type="entry name" value="GAF"/>
    <property type="match status" value="1"/>
</dbReference>
<dbReference type="PANTHER" id="PTHR45138">
    <property type="entry name" value="REGULATORY COMPONENTS OF SENSORY TRANSDUCTION SYSTEM"/>
    <property type="match status" value="1"/>
</dbReference>
<dbReference type="InterPro" id="IPR003018">
    <property type="entry name" value="GAF"/>
</dbReference>
<evidence type="ECO:0000313" key="2">
    <source>
        <dbReference type="EMBL" id="AXV04928.1"/>
    </source>
</evidence>
<dbReference type="RefSeq" id="WP_216826317.1">
    <property type="nucleotide sequence ID" value="NZ_CP031165.1"/>
</dbReference>
<dbReference type="InterPro" id="IPR029016">
    <property type="entry name" value="GAF-like_dom_sf"/>
</dbReference>
<dbReference type="EMBL" id="CP031165">
    <property type="protein sequence ID" value="AXV04928.1"/>
    <property type="molecule type" value="Genomic_DNA"/>
</dbReference>
<dbReference type="AlphaFoldDB" id="A0A346XRT1"/>
<protein>
    <submittedName>
        <fullName evidence="2">Diguanylate cyclase/phosphodiesterase (GGDEF &amp; EAL domains) with PAS/PAC sensor(S)</fullName>
    </submittedName>
</protein>
<reference evidence="2 3" key="1">
    <citation type="submission" date="2018-09" db="EMBL/GenBank/DDBJ databases">
        <title>Complete genome sequence of Euzebya sp. DY32-46 isolated from seawater of Pacific Ocean.</title>
        <authorList>
            <person name="Xu L."/>
            <person name="Wu Y.-H."/>
            <person name="Xu X.-W."/>
        </authorList>
    </citation>
    <scope>NUCLEOTIDE SEQUENCE [LARGE SCALE GENOMIC DNA]</scope>
    <source>
        <strain evidence="2 3">DY32-46</strain>
    </source>
</reference>
<dbReference type="NCBIfam" id="TIGR00254">
    <property type="entry name" value="GGDEF"/>
    <property type="match status" value="1"/>
</dbReference>
<dbReference type="GO" id="GO:0052621">
    <property type="term" value="F:diguanylate cyclase activity"/>
    <property type="evidence" value="ECO:0007669"/>
    <property type="project" value="TreeGrafter"/>
</dbReference>
<dbReference type="InterPro" id="IPR029787">
    <property type="entry name" value="Nucleotide_cyclase"/>
</dbReference>
<organism evidence="2 3">
    <name type="scientific">Euzebya pacifica</name>
    <dbReference type="NCBI Taxonomy" id="1608957"/>
    <lineage>
        <taxon>Bacteria</taxon>
        <taxon>Bacillati</taxon>
        <taxon>Actinomycetota</taxon>
        <taxon>Nitriliruptoria</taxon>
        <taxon>Euzebyales</taxon>
    </lineage>
</organism>
<evidence type="ECO:0000313" key="3">
    <source>
        <dbReference type="Proteomes" id="UP000264006"/>
    </source>
</evidence>
<name>A0A346XRT1_9ACTN</name>
<dbReference type="KEGG" id="euz:DVS28_a0220"/>
<sequence>MPAPELPSISTLMNFDEASRIVVDFLKEHVPLGYWAVTRFDGERQLYLEVRDDVYGAGPGGSHPWSGSFCVRMVAGEGPRVAPDVSAVSAYADVPVGDQLDIGAYVGIPITYGDGTLFGTLCGLDPQSQADDFAAHEPLLQLLTNLLSMILASDLDRTEQARLRERAELAADTDVLTGLLNRRGWERALEAEEGRYRRFGDPAVVLLVDLDELKEINDTIGHAAGDVIIQSAALVVSSCMRPYDYVARVGGDEFAVLATDTTVADAQVIIARIREAFDAADLAASIGFAPFSIETGFAGAVAAADRAMYEEKRRRRAGNQGA</sequence>
<dbReference type="Gene3D" id="3.30.70.270">
    <property type="match status" value="1"/>
</dbReference>
<dbReference type="Proteomes" id="UP000264006">
    <property type="component" value="Chromosome"/>
</dbReference>
<dbReference type="InterPro" id="IPR050469">
    <property type="entry name" value="Diguanylate_Cyclase"/>
</dbReference>
<dbReference type="InterPro" id="IPR043128">
    <property type="entry name" value="Rev_trsase/Diguanyl_cyclase"/>
</dbReference>
<gene>
    <name evidence="2" type="ORF">DVS28_a0220</name>
</gene>
<dbReference type="SMART" id="SM00267">
    <property type="entry name" value="GGDEF"/>
    <property type="match status" value="1"/>
</dbReference>
<dbReference type="CDD" id="cd01949">
    <property type="entry name" value="GGDEF"/>
    <property type="match status" value="1"/>
</dbReference>
<keyword evidence="3" id="KW-1185">Reference proteome</keyword>
<dbReference type="Gene3D" id="3.30.450.40">
    <property type="match status" value="1"/>
</dbReference>
<dbReference type="PROSITE" id="PS50887">
    <property type="entry name" value="GGDEF"/>
    <property type="match status" value="1"/>
</dbReference>
<dbReference type="Pfam" id="PF00990">
    <property type="entry name" value="GGDEF"/>
    <property type="match status" value="1"/>
</dbReference>
<dbReference type="Pfam" id="PF01590">
    <property type="entry name" value="GAF"/>
    <property type="match status" value="1"/>
</dbReference>
<accession>A0A346XRT1</accession>
<dbReference type="SUPFAM" id="SSF55073">
    <property type="entry name" value="Nucleotide cyclase"/>
    <property type="match status" value="1"/>
</dbReference>